<dbReference type="PANTHER" id="PTHR34098">
    <property type="entry name" value="F-BOX ONLY PROTEIN 47"/>
    <property type="match status" value="1"/>
</dbReference>
<feature type="compositionally biased region" description="Polar residues" evidence="1">
    <location>
        <begin position="389"/>
        <end position="407"/>
    </location>
</feature>
<evidence type="ECO:0000313" key="4">
    <source>
        <dbReference type="Proteomes" id="UP000078559"/>
    </source>
</evidence>
<feature type="region of interest" description="Disordered" evidence="1">
    <location>
        <begin position="585"/>
        <end position="638"/>
    </location>
</feature>
<reference evidence="3" key="1">
    <citation type="submission" date="2014-12" db="EMBL/GenBank/DDBJ databases">
        <title>Genome Sequence of Valsa Canker Pathogens Uncovers a Specific Adaption of Colonization on Woody Bark.</title>
        <authorList>
            <person name="Yin Z."/>
            <person name="Liu H."/>
            <person name="Gao X."/>
            <person name="Li Z."/>
            <person name="Song N."/>
            <person name="Ke X."/>
            <person name="Dai Q."/>
            <person name="Wu Y."/>
            <person name="Sun Y."/>
            <person name="Xu J.-R."/>
            <person name="Kang Z.K."/>
            <person name="Wang L."/>
            <person name="Huang L."/>
        </authorList>
    </citation>
    <scope>NUCLEOTIDE SEQUENCE [LARGE SCALE GENOMIC DNA]</scope>
    <source>
        <strain evidence="3">03-8</strain>
    </source>
</reference>
<dbReference type="PANTHER" id="PTHR34098:SF1">
    <property type="entry name" value="F-BOX ONLY PROTEIN 47"/>
    <property type="match status" value="1"/>
</dbReference>
<gene>
    <name evidence="3" type="ORF">VM1G_10012</name>
</gene>
<evidence type="ECO:0000256" key="1">
    <source>
        <dbReference type="SAM" id="MobiDB-lite"/>
    </source>
</evidence>
<dbReference type="Proteomes" id="UP000078559">
    <property type="component" value="Chromosome 12"/>
</dbReference>
<feature type="region of interest" description="Disordered" evidence="1">
    <location>
        <begin position="671"/>
        <end position="705"/>
    </location>
</feature>
<organism evidence="3 4">
    <name type="scientific">Cytospora mali</name>
    <name type="common">Apple Valsa canker fungus</name>
    <name type="synonym">Valsa mali</name>
    <dbReference type="NCBI Taxonomy" id="578113"/>
    <lineage>
        <taxon>Eukaryota</taxon>
        <taxon>Fungi</taxon>
        <taxon>Dikarya</taxon>
        <taxon>Ascomycota</taxon>
        <taxon>Pezizomycotina</taxon>
        <taxon>Sordariomycetes</taxon>
        <taxon>Sordariomycetidae</taxon>
        <taxon>Diaporthales</taxon>
        <taxon>Cytosporaceae</taxon>
        <taxon>Cytospora</taxon>
    </lineage>
</organism>
<accession>A0A194WCM9</accession>
<evidence type="ECO:0000259" key="2">
    <source>
        <dbReference type="PROSITE" id="PS50181"/>
    </source>
</evidence>
<feature type="compositionally biased region" description="Basic and acidic residues" evidence="1">
    <location>
        <begin position="614"/>
        <end position="626"/>
    </location>
</feature>
<dbReference type="OrthoDB" id="5359231at2759"/>
<proteinExistence type="predicted"/>
<dbReference type="AlphaFoldDB" id="A0A194WCM9"/>
<dbReference type="InterPro" id="IPR001810">
    <property type="entry name" value="F-box_dom"/>
</dbReference>
<dbReference type="EMBL" id="CM003109">
    <property type="protein sequence ID" value="KUI74166.1"/>
    <property type="molecule type" value="Genomic_DNA"/>
</dbReference>
<feature type="region of interest" description="Disordered" evidence="1">
    <location>
        <begin position="362"/>
        <end position="419"/>
    </location>
</feature>
<dbReference type="PROSITE" id="PS50181">
    <property type="entry name" value="FBOX"/>
    <property type="match status" value="1"/>
</dbReference>
<keyword evidence="4" id="KW-1185">Reference proteome</keyword>
<sequence length="770" mass="86528">MSLERLPYEIIGIIVQELDLEDVFHISLSSKRFLYLIHEDRICKGVLESTASATSEFKEACQTDKYAFALRRLYRRREAIRSAAPYTAAIVAVAESWIYVNGTLCHILERTLRVLELHKSSGEEIVIDIRALLDEAVADSRGSRKYKIQVLYYAEGIVSCVYTHTRPLVESWLVVFNVHDQKILTTLPLDTTYKIFVRNDADYLYFGTHSEFGEDGFRRWVLMGYDIKGDRWFEQKVHLLDMVGSDIGQSIAFEIIDGKFYGLSSQASFEVDEMNWESFYHCFRFPVAAPKPKTAERSVREKMWRRQHAEGPIDDRWSFIRLIRDDRYTGKLQVIESRKEWINGQSSGRRNYYTTELVFPRREEDPEADGSSSDTNPNNFGGGIRMNPTPENVQGSSSNTFEPPQNTESRKRCPLTTHPGDDASTALMFTLSKCFIRSYHPSSQTFLDLVDNPRPQDPDTPRLQLRAGSRQLRPEEDILREPAALDTDLPHTDRIKHMYREEGANTINFWPPDDPVKAQADPEDIIDLQRILNPPSHTGNIKGTWDDRTMVYSTSHEDGMQALVFISFDPAIRLQGLRQWGGKGLIPKSPRNADLGGSVSDGTGEPSKGTPWHEFGKGEGKGKEVAIEPAESPQEDFAASPHSAEYYAGYTPEAFDWDTGVNSQELQFEEAETAACTTAEPAGPDSPDEAPSPTPVADPSSAGRGAAAIPALHGEREPCDASASVPGHVEGCKWARIQPAMYKEIAFGFNSMPDFTKPGRTSVGETRTQV</sequence>
<protein>
    <recommendedName>
        <fullName evidence="2">F-box domain-containing protein</fullName>
    </recommendedName>
</protein>
<name>A0A194WCM9_CYTMA</name>
<dbReference type="SUPFAM" id="SSF81383">
    <property type="entry name" value="F-box domain"/>
    <property type="match status" value="1"/>
</dbReference>
<feature type="compositionally biased region" description="Polar residues" evidence="1">
    <location>
        <begin position="370"/>
        <end position="379"/>
    </location>
</feature>
<evidence type="ECO:0000313" key="3">
    <source>
        <dbReference type="EMBL" id="KUI74166.1"/>
    </source>
</evidence>
<dbReference type="InterPro" id="IPR038946">
    <property type="entry name" value="FBXO47"/>
</dbReference>
<feature type="domain" description="F-box" evidence="2">
    <location>
        <begin position="1"/>
        <end position="46"/>
    </location>
</feature>
<dbReference type="InterPro" id="IPR036047">
    <property type="entry name" value="F-box-like_dom_sf"/>
</dbReference>
<dbReference type="Pfam" id="PF00646">
    <property type="entry name" value="F-box"/>
    <property type="match status" value="1"/>
</dbReference>